<dbReference type="Proteomes" id="UP000237105">
    <property type="component" value="Unassembled WGS sequence"/>
</dbReference>
<keyword evidence="3" id="KW-1185">Reference proteome</keyword>
<comment type="caution">
    <text evidence="2">The sequence shown here is derived from an EMBL/GenBank/DDBJ whole genome shotgun (WGS) entry which is preliminary data.</text>
</comment>
<evidence type="ECO:0000313" key="3">
    <source>
        <dbReference type="Proteomes" id="UP000237105"/>
    </source>
</evidence>
<dbReference type="AlphaFoldDB" id="A0A2P5BEL9"/>
<evidence type="ECO:0000256" key="1">
    <source>
        <dbReference type="SAM" id="MobiDB-lite"/>
    </source>
</evidence>
<name>A0A2P5BEL9_PARAD</name>
<evidence type="ECO:0000313" key="2">
    <source>
        <dbReference type="EMBL" id="PON47229.1"/>
    </source>
</evidence>
<sequence>MLRPAKADNQIFPRQSGTRKQLRNINPRLKYSY</sequence>
<dbReference type="EMBL" id="JXTB01000298">
    <property type="protein sequence ID" value="PON47229.1"/>
    <property type="molecule type" value="Genomic_DNA"/>
</dbReference>
<reference evidence="3" key="1">
    <citation type="submission" date="2016-06" db="EMBL/GenBank/DDBJ databases">
        <title>Parallel loss of symbiosis genes in relatives of nitrogen-fixing non-legume Parasponia.</title>
        <authorList>
            <person name="Van Velzen R."/>
            <person name="Holmer R."/>
            <person name="Bu F."/>
            <person name="Rutten L."/>
            <person name="Van Zeijl A."/>
            <person name="Liu W."/>
            <person name="Santuari L."/>
            <person name="Cao Q."/>
            <person name="Sharma T."/>
            <person name="Shen D."/>
            <person name="Roswanjaya Y."/>
            <person name="Wardhani T."/>
            <person name="Kalhor M.S."/>
            <person name="Jansen J."/>
            <person name="Van den Hoogen J."/>
            <person name="Gungor B."/>
            <person name="Hartog M."/>
            <person name="Hontelez J."/>
            <person name="Verver J."/>
            <person name="Yang W.-C."/>
            <person name="Schijlen E."/>
            <person name="Repin R."/>
            <person name="Schilthuizen M."/>
            <person name="Schranz E."/>
            <person name="Heidstra R."/>
            <person name="Miyata K."/>
            <person name="Fedorova E."/>
            <person name="Kohlen W."/>
            <person name="Bisseling T."/>
            <person name="Smit S."/>
            <person name="Geurts R."/>
        </authorList>
    </citation>
    <scope>NUCLEOTIDE SEQUENCE [LARGE SCALE GENOMIC DNA]</scope>
    <source>
        <strain evidence="3">cv. WU1-14</strain>
    </source>
</reference>
<proteinExistence type="predicted"/>
<accession>A0A2P5BEL9</accession>
<protein>
    <submittedName>
        <fullName evidence="2">Uncharacterized protein</fullName>
    </submittedName>
</protein>
<organism evidence="2 3">
    <name type="scientific">Parasponia andersonii</name>
    <name type="common">Sponia andersonii</name>
    <dbReference type="NCBI Taxonomy" id="3476"/>
    <lineage>
        <taxon>Eukaryota</taxon>
        <taxon>Viridiplantae</taxon>
        <taxon>Streptophyta</taxon>
        <taxon>Embryophyta</taxon>
        <taxon>Tracheophyta</taxon>
        <taxon>Spermatophyta</taxon>
        <taxon>Magnoliopsida</taxon>
        <taxon>eudicotyledons</taxon>
        <taxon>Gunneridae</taxon>
        <taxon>Pentapetalae</taxon>
        <taxon>rosids</taxon>
        <taxon>fabids</taxon>
        <taxon>Rosales</taxon>
        <taxon>Cannabaceae</taxon>
        <taxon>Parasponia</taxon>
    </lineage>
</organism>
<gene>
    <name evidence="2" type="ORF">PanWU01x14_246100</name>
</gene>
<feature type="region of interest" description="Disordered" evidence="1">
    <location>
        <begin position="1"/>
        <end position="33"/>
    </location>
</feature>